<organism evidence="1">
    <name type="scientific">Mytilinidion resinicola</name>
    <dbReference type="NCBI Taxonomy" id="574789"/>
    <lineage>
        <taxon>Eukaryota</taxon>
        <taxon>Fungi</taxon>
        <taxon>Dikarya</taxon>
        <taxon>Ascomycota</taxon>
        <taxon>Pezizomycotina</taxon>
        <taxon>Dothideomycetes</taxon>
        <taxon>Pleosporomycetidae</taxon>
        <taxon>Mytilinidiales</taxon>
        <taxon>Mytilinidiaceae</taxon>
        <taxon>Mytilinidion</taxon>
    </lineage>
</organism>
<gene>
    <name evidence="1 3" type="ORF">BDZ99DRAFT_293636</name>
</gene>
<evidence type="ECO:0000313" key="3">
    <source>
        <dbReference type="RefSeq" id="XP_033577992.1"/>
    </source>
</evidence>
<keyword evidence="2" id="KW-1185">Reference proteome</keyword>
<reference evidence="3" key="2">
    <citation type="submission" date="2020-04" db="EMBL/GenBank/DDBJ databases">
        <authorList>
            <consortium name="NCBI Genome Project"/>
        </authorList>
    </citation>
    <scope>NUCLEOTIDE SEQUENCE</scope>
    <source>
        <strain evidence="3">CBS 304.34</strain>
    </source>
</reference>
<protein>
    <submittedName>
        <fullName evidence="1 3">Uncharacterized protein</fullName>
    </submittedName>
</protein>
<dbReference type="GeneID" id="54455013"/>
<name>A0A6A6YR52_9PEZI</name>
<reference evidence="1 3" key="1">
    <citation type="journal article" date="2020" name="Stud. Mycol.">
        <title>101 Dothideomycetes genomes: a test case for predicting lifestyles and emergence of pathogens.</title>
        <authorList>
            <person name="Haridas S."/>
            <person name="Albert R."/>
            <person name="Binder M."/>
            <person name="Bloem J."/>
            <person name="Labutti K."/>
            <person name="Salamov A."/>
            <person name="Andreopoulos B."/>
            <person name="Baker S."/>
            <person name="Barry K."/>
            <person name="Bills G."/>
            <person name="Bluhm B."/>
            <person name="Cannon C."/>
            <person name="Castanera R."/>
            <person name="Culley D."/>
            <person name="Daum C."/>
            <person name="Ezra D."/>
            <person name="Gonzalez J."/>
            <person name="Henrissat B."/>
            <person name="Kuo A."/>
            <person name="Liang C."/>
            <person name="Lipzen A."/>
            <person name="Lutzoni F."/>
            <person name="Magnuson J."/>
            <person name="Mondo S."/>
            <person name="Nolan M."/>
            <person name="Ohm R."/>
            <person name="Pangilinan J."/>
            <person name="Park H.-J."/>
            <person name="Ramirez L."/>
            <person name="Alfaro M."/>
            <person name="Sun H."/>
            <person name="Tritt A."/>
            <person name="Yoshinaga Y."/>
            <person name="Zwiers L.-H."/>
            <person name="Turgeon B."/>
            <person name="Goodwin S."/>
            <person name="Spatafora J."/>
            <person name="Crous P."/>
            <person name="Grigoriev I."/>
        </authorList>
    </citation>
    <scope>NUCLEOTIDE SEQUENCE</scope>
    <source>
        <strain evidence="1 3">CBS 304.34</strain>
    </source>
</reference>
<dbReference type="Proteomes" id="UP000504636">
    <property type="component" value="Unplaced"/>
</dbReference>
<evidence type="ECO:0000313" key="1">
    <source>
        <dbReference type="EMBL" id="KAF2811028.1"/>
    </source>
</evidence>
<accession>A0A6A6YR52</accession>
<proteinExistence type="predicted"/>
<dbReference type="RefSeq" id="XP_033577992.1">
    <property type="nucleotide sequence ID" value="XM_033714120.1"/>
</dbReference>
<evidence type="ECO:0000313" key="2">
    <source>
        <dbReference type="Proteomes" id="UP000504636"/>
    </source>
</evidence>
<dbReference type="EMBL" id="MU003699">
    <property type="protein sequence ID" value="KAF2811028.1"/>
    <property type="molecule type" value="Genomic_DNA"/>
</dbReference>
<reference evidence="3" key="3">
    <citation type="submission" date="2025-04" db="UniProtKB">
        <authorList>
            <consortium name="RefSeq"/>
        </authorList>
    </citation>
    <scope>IDENTIFICATION</scope>
    <source>
        <strain evidence="3">CBS 304.34</strain>
    </source>
</reference>
<dbReference type="AlphaFoldDB" id="A0A6A6YR52"/>
<sequence>MEEFVQQNISLSSMSEIYSSSFVCGRCYFVHSLLLPVEKCGTNVDDLISATVLTSRHTSSLVNISNTPTLIEIRTHCPALQHPFGLEQSKWTSLIGTLDLNLAILWYLVLIFSIDTLCPLSAPNHATCAADFRDASDAPTAACASNCMSSMT</sequence>